<comment type="caution">
    <text evidence="2">The sequence shown here is derived from an EMBL/GenBank/DDBJ whole genome shotgun (WGS) entry which is preliminary data.</text>
</comment>
<keyword evidence="3" id="KW-1185">Reference proteome</keyword>
<keyword evidence="1" id="KW-0472">Membrane</keyword>
<evidence type="ECO:0000313" key="3">
    <source>
        <dbReference type="Proteomes" id="UP000053750"/>
    </source>
</evidence>
<sequence>MSAVSLRTRLTLSFIALIILSITVMGIGYIRKSSEVILSNASQTSLGLVKMSNQSLEAKLARVEQSAINMHLDEELFQFVNATDLKDK</sequence>
<reference evidence="2 3" key="1">
    <citation type="submission" date="2014-02" db="EMBL/GenBank/DDBJ databases">
        <title>Genome sequence of Paenibacillus darwinianus reveals adaptive mechanisms for survival in Antarctic soils.</title>
        <authorList>
            <person name="Dsouza M."/>
            <person name="Taylor M.W."/>
            <person name="Turner S.J."/>
            <person name="Aislabie J."/>
        </authorList>
    </citation>
    <scope>NUCLEOTIDE SEQUENCE [LARGE SCALE GENOMIC DNA]</scope>
    <source>
        <strain evidence="2 3">CE1</strain>
    </source>
</reference>
<name>A0A9W5W872_9BACL</name>
<accession>A0A9W5W872</accession>
<dbReference type="RefSeq" id="WP_036585586.1">
    <property type="nucleotide sequence ID" value="NZ_KK082115.1"/>
</dbReference>
<proteinExistence type="predicted"/>
<protein>
    <submittedName>
        <fullName evidence="2">Uncharacterized protein</fullName>
    </submittedName>
</protein>
<dbReference type="Proteomes" id="UP000053750">
    <property type="component" value="Unassembled WGS sequence"/>
</dbReference>
<gene>
    <name evidence="2" type="ORF">BG53_08630</name>
</gene>
<evidence type="ECO:0000256" key="1">
    <source>
        <dbReference type="SAM" id="Phobius"/>
    </source>
</evidence>
<organism evidence="2 3">
    <name type="scientific">Paenibacillus darwinianus</name>
    <dbReference type="NCBI Taxonomy" id="1380763"/>
    <lineage>
        <taxon>Bacteria</taxon>
        <taxon>Bacillati</taxon>
        <taxon>Bacillota</taxon>
        <taxon>Bacilli</taxon>
        <taxon>Bacillales</taxon>
        <taxon>Paenibacillaceae</taxon>
        <taxon>Paenibacillus</taxon>
    </lineage>
</organism>
<feature type="transmembrane region" description="Helical" evidence="1">
    <location>
        <begin position="12"/>
        <end position="30"/>
    </location>
</feature>
<keyword evidence="1" id="KW-0812">Transmembrane</keyword>
<keyword evidence="1" id="KW-1133">Transmembrane helix</keyword>
<dbReference type="EMBL" id="JFHU01000023">
    <property type="protein sequence ID" value="EXX91822.1"/>
    <property type="molecule type" value="Genomic_DNA"/>
</dbReference>
<evidence type="ECO:0000313" key="2">
    <source>
        <dbReference type="EMBL" id="EXX91822.1"/>
    </source>
</evidence>
<dbReference type="AlphaFoldDB" id="A0A9W5W872"/>